<organism evidence="1 2">
    <name type="scientific">Anaerotignum neopropionicum</name>
    <dbReference type="NCBI Taxonomy" id="36847"/>
    <lineage>
        <taxon>Bacteria</taxon>
        <taxon>Bacillati</taxon>
        <taxon>Bacillota</taxon>
        <taxon>Clostridia</taxon>
        <taxon>Lachnospirales</taxon>
        <taxon>Anaerotignaceae</taxon>
        <taxon>Anaerotignum</taxon>
    </lineage>
</organism>
<dbReference type="Proteomes" id="UP000070539">
    <property type="component" value="Unassembled WGS sequence"/>
</dbReference>
<gene>
    <name evidence="1" type="ORF">CLNEO_11050</name>
</gene>
<reference evidence="1 2" key="1">
    <citation type="submission" date="2016-01" db="EMBL/GenBank/DDBJ databases">
        <title>Genome sequence of Clostridium neopropionicum X4, DSM-3847.</title>
        <authorList>
            <person name="Poehlein A."/>
            <person name="Beck M.H."/>
            <person name="Bengelsdorf F.R."/>
            <person name="Daniel R."/>
            <person name="Duerre P."/>
        </authorList>
    </citation>
    <scope>NUCLEOTIDE SEQUENCE [LARGE SCALE GENOMIC DNA]</scope>
    <source>
        <strain evidence="1 2">DSM-3847</strain>
    </source>
</reference>
<proteinExistence type="predicted"/>
<dbReference type="STRING" id="36847.CLNEO_11050"/>
<dbReference type="RefSeq" id="WP_157723485.1">
    <property type="nucleotide sequence ID" value="NZ_LRVM01000002.1"/>
</dbReference>
<dbReference type="AlphaFoldDB" id="A0A136WHP8"/>
<dbReference type="EMBL" id="LRVM01000002">
    <property type="protein sequence ID" value="KXL53879.1"/>
    <property type="molecule type" value="Genomic_DNA"/>
</dbReference>
<comment type="caution">
    <text evidence="1">The sequence shown here is derived from an EMBL/GenBank/DDBJ whole genome shotgun (WGS) entry which is preliminary data.</text>
</comment>
<name>A0A136WHP8_9FIRM</name>
<keyword evidence="2" id="KW-1185">Reference proteome</keyword>
<accession>A0A136WHP8</accession>
<protein>
    <submittedName>
        <fullName evidence="1">Uncharacterized protein</fullName>
    </submittedName>
</protein>
<sequence length="237" mass="27909">MKMLDIDMDFFQIGIHCFGKDCNTFLTDENITVWKEKDIIDFLEQRCGLSKSNKIKGRIVKHHVEAYSYWNDLINTGEIKIPFEVTHIDAHSDLAYSHSVPFYKFIKDLNNEELQAQLTKGIIFKGREQLIDSGNYLLVAIIVGWVDKVKYVFHPALDYLDVFDYIVENIEPNKLFRFNFCNYIKKKDVYLEMISSQSFGKEHDEKYDYATIALSPAFVKKEMNEKLDIIREYIEIN</sequence>
<evidence type="ECO:0000313" key="2">
    <source>
        <dbReference type="Proteomes" id="UP000070539"/>
    </source>
</evidence>
<dbReference type="OrthoDB" id="157023at2"/>
<evidence type="ECO:0000313" key="1">
    <source>
        <dbReference type="EMBL" id="KXL53879.1"/>
    </source>
</evidence>